<dbReference type="GO" id="GO:0034976">
    <property type="term" value="P:response to endoplasmic reticulum stress"/>
    <property type="evidence" value="ECO:0007669"/>
    <property type="project" value="TreeGrafter"/>
</dbReference>
<gene>
    <name evidence="4" type="ORF">g.61196</name>
</gene>
<sequence length="397" mass="43652">MMNGALDRTMAWKISQTLTSSAIMLMMLGFVSCSPDAQQSSGTPTLYISKPTVETWLATHPSTLVAFLTTNDTAEFRVYAEAATTLSKSVSVGYVLEEALLPPCAFGGATAARKPCTVILQRHGMPVTPTLECMPSSPKELVAWAMEKLNPPVIPFTREFMKEFQVAWNTIADKILIMLPGDDENWWEAAVAAAHAFPELKFVMGLPGPDGEQLLDMVGVKAEELPALMAIEHWSQAKYLERKADVQEMQPFIKRYQADLIPRHIKSEPEPAANDGPIQVWVGTTIVDAVLSPNTSAFLFIHAKFCQHSKAVSPAFEEAAQALKDLPDLVIGRFDGTANELPSALIEYKEFPTIYYVSRSNLVSQLTGERTAHAMVGFVHRLYQAEGGTIPGRHDEL</sequence>
<evidence type="ECO:0000313" key="4">
    <source>
        <dbReference type="EMBL" id="JAT77134.1"/>
    </source>
</evidence>
<dbReference type="Pfam" id="PF00085">
    <property type="entry name" value="Thioredoxin"/>
    <property type="match status" value="1"/>
</dbReference>
<proteinExistence type="inferred from homology"/>
<dbReference type="GO" id="GO:0003756">
    <property type="term" value="F:protein disulfide isomerase activity"/>
    <property type="evidence" value="ECO:0007669"/>
    <property type="project" value="TreeGrafter"/>
</dbReference>
<dbReference type="GO" id="GO:0006457">
    <property type="term" value="P:protein folding"/>
    <property type="evidence" value="ECO:0007669"/>
    <property type="project" value="TreeGrafter"/>
</dbReference>
<feature type="domain" description="Thioredoxin" evidence="3">
    <location>
        <begin position="290"/>
        <end position="379"/>
    </location>
</feature>
<keyword evidence="2" id="KW-0732">Signal</keyword>
<evidence type="ECO:0000256" key="1">
    <source>
        <dbReference type="ARBA" id="ARBA00006347"/>
    </source>
</evidence>
<dbReference type="InterPro" id="IPR036249">
    <property type="entry name" value="Thioredoxin-like_sf"/>
</dbReference>
<name>A0A1D2AD63_AUXPR</name>
<accession>A0A1D2AD63</accession>
<evidence type="ECO:0000259" key="3">
    <source>
        <dbReference type="Pfam" id="PF00085"/>
    </source>
</evidence>
<dbReference type="PANTHER" id="PTHR18929">
    <property type="entry name" value="PROTEIN DISULFIDE ISOMERASE"/>
    <property type="match status" value="1"/>
</dbReference>
<reference evidence="4" key="1">
    <citation type="submission" date="2015-08" db="EMBL/GenBank/DDBJ databases">
        <authorList>
            <person name="Babu N.S."/>
            <person name="Beckwith C.J."/>
            <person name="Beseler K.G."/>
            <person name="Brison A."/>
            <person name="Carone J.V."/>
            <person name="Caskin T.P."/>
            <person name="Diamond M."/>
            <person name="Durham M.E."/>
            <person name="Foxe J.M."/>
            <person name="Go M."/>
            <person name="Henderson B.A."/>
            <person name="Jones I.B."/>
            <person name="McGettigan J.A."/>
            <person name="Micheletti S.J."/>
            <person name="Nasrallah M.E."/>
            <person name="Ortiz D."/>
            <person name="Piller C.R."/>
            <person name="Privatt S.R."/>
            <person name="Schneider S.L."/>
            <person name="Sharp S."/>
            <person name="Smith T.C."/>
            <person name="Stanton J.D."/>
            <person name="Ullery H.E."/>
            <person name="Wilson R.J."/>
            <person name="Serrano M.G."/>
            <person name="Buck G."/>
            <person name="Lee V."/>
            <person name="Wang Y."/>
            <person name="Carvalho R."/>
            <person name="Voegtly L."/>
            <person name="Shi R."/>
            <person name="Duckworth R."/>
            <person name="Johnson A."/>
            <person name="Loviza R."/>
            <person name="Walstead R."/>
            <person name="Shah Z."/>
            <person name="Kiflezghi M."/>
            <person name="Wade K."/>
            <person name="Ball S.L."/>
            <person name="Bradley K.W."/>
            <person name="Asai D.J."/>
            <person name="Bowman C.A."/>
            <person name="Russell D.A."/>
            <person name="Pope W.H."/>
            <person name="Jacobs-Sera D."/>
            <person name="Hendrix R.W."/>
            <person name="Hatfull G.F."/>
        </authorList>
    </citation>
    <scope>NUCLEOTIDE SEQUENCE</scope>
</reference>
<feature type="signal peptide" evidence="2">
    <location>
        <begin position="1"/>
        <end position="33"/>
    </location>
</feature>
<dbReference type="GO" id="GO:0005783">
    <property type="term" value="C:endoplasmic reticulum"/>
    <property type="evidence" value="ECO:0007669"/>
    <property type="project" value="TreeGrafter"/>
</dbReference>
<dbReference type="InterPro" id="IPR013766">
    <property type="entry name" value="Thioredoxin_domain"/>
</dbReference>
<dbReference type="EMBL" id="GDKF01001488">
    <property type="protein sequence ID" value="JAT77134.1"/>
    <property type="molecule type" value="Transcribed_RNA"/>
</dbReference>
<feature type="chain" id="PRO_5008901482" description="Thioredoxin domain-containing protein" evidence="2">
    <location>
        <begin position="34"/>
        <end position="397"/>
    </location>
</feature>
<dbReference type="SUPFAM" id="SSF52833">
    <property type="entry name" value="Thioredoxin-like"/>
    <property type="match status" value="1"/>
</dbReference>
<protein>
    <recommendedName>
        <fullName evidence="3">Thioredoxin domain-containing protein</fullName>
    </recommendedName>
</protein>
<dbReference type="AlphaFoldDB" id="A0A1D2AD63"/>
<comment type="similarity">
    <text evidence="1">Belongs to the protein disulfide isomerase family.</text>
</comment>
<dbReference type="Gene3D" id="3.40.30.10">
    <property type="entry name" value="Glutaredoxin"/>
    <property type="match status" value="2"/>
</dbReference>
<evidence type="ECO:0000256" key="2">
    <source>
        <dbReference type="SAM" id="SignalP"/>
    </source>
</evidence>
<organism evidence="4">
    <name type="scientific">Auxenochlorella protothecoides</name>
    <name type="common">Green microalga</name>
    <name type="synonym">Chlorella protothecoides</name>
    <dbReference type="NCBI Taxonomy" id="3075"/>
    <lineage>
        <taxon>Eukaryota</taxon>
        <taxon>Viridiplantae</taxon>
        <taxon>Chlorophyta</taxon>
        <taxon>core chlorophytes</taxon>
        <taxon>Trebouxiophyceae</taxon>
        <taxon>Chlorellales</taxon>
        <taxon>Chlorellaceae</taxon>
        <taxon>Auxenochlorella</taxon>
    </lineage>
</organism>